<dbReference type="RefSeq" id="WP_239365458.1">
    <property type="nucleotide sequence ID" value="NZ_JAKREW010000010.1"/>
</dbReference>
<reference evidence="2 3" key="1">
    <citation type="submission" date="2022-02" db="EMBL/GenBank/DDBJ databases">
        <title>Draft genome sequence of Mezorhizobium retamae strain IRAMC:0171 isolated from Retama raetam nodules.</title>
        <authorList>
            <person name="Bengaied R."/>
            <person name="Sbissi I."/>
            <person name="Huber K."/>
            <person name="Ghodbane F."/>
            <person name="Nouioui I."/>
            <person name="Tarhouni M."/>
            <person name="Gtari M."/>
        </authorList>
    </citation>
    <scope>NUCLEOTIDE SEQUENCE [LARGE SCALE GENOMIC DNA]</scope>
    <source>
        <strain evidence="2 3">IRAMC:0171</strain>
    </source>
</reference>
<dbReference type="Gene3D" id="3.10.180.10">
    <property type="entry name" value="2,3-Dihydroxybiphenyl 1,2-Dioxygenase, domain 1"/>
    <property type="match status" value="1"/>
</dbReference>
<comment type="caution">
    <text evidence="2">The sequence shown here is derived from an EMBL/GenBank/DDBJ whole genome shotgun (WGS) entry which is preliminary data.</text>
</comment>
<dbReference type="PROSITE" id="PS51819">
    <property type="entry name" value="VOC"/>
    <property type="match status" value="1"/>
</dbReference>
<evidence type="ECO:0000313" key="3">
    <source>
        <dbReference type="Proteomes" id="UP001201701"/>
    </source>
</evidence>
<dbReference type="SUPFAM" id="SSF54593">
    <property type="entry name" value="Glyoxalase/Bleomycin resistance protein/Dihydroxybiphenyl dioxygenase"/>
    <property type="match status" value="1"/>
</dbReference>
<sequence>MDTPTNRETLPVNAQVTFLYYKDLAAPEHFYGEQLGFEKTFDQGWVKFFRITDHSYVGLVDEAKGHHRASGAKAVMVSMETPKLEAWYERMKDSGAEIVVHYEPAKASEQMVSTFLMRDPGGYSIEFFRFNKRD</sequence>
<dbReference type="InterPro" id="IPR037523">
    <property type="entry name" value="VOC_core"/>
</dbReference>
<feature type="domain" description="VOC" evidence="1">
    <location>
        <begin position="12"/>
        <end position="130"/>
    </location>
</feature>
<dbReference type="InterPro" id="IPR004360">
    <property type="entry name" value="Glyas_Fos-R_dOase_dom"/>
</dbReference>
<protein>
    <submittedName>
        <fullName evidence="2">VOC family protein</fullName>
    </submittedName>
</protein>
<dbReference type="CDD" id="cd06587">
    <property type="entry name" value="VOC"/>
    <property type="match status" value="1"/>
</dbReference>
<dbReference type="EMBL" id="JAKREW010000010">
    <property type="protein sequence ID" value="MCG7505873.1"/>
    <property type="molecule type" value="Genomic_DNA"/>
</dbReference>
<name>A0ABS9QGB9_9HYPH</name>
<evidence type="ECO:0000313" key="2">
    <source>
        <dbReference type="EMBL" id="MCG7505873.1"/>
    </source>
</evidence>
<proteinExistence type="predicted"/>
<organism evidence="2 3">
    <name type="scientific">Mesorhizobium retamae</name>
    <dbReference type="NCBI Taxonomy" id="2912854"/>
    <lineage>
        <taxon>Bacteria</taxon>
        <taxon>Pseudomonadati</taxon>
        <taxon>Pseudomonadota</taxon>
        <taxon>Alphaproteobacteria</taxon>
        <taxon>Hyphomicrobiales</taxon>
        <taxon>Phyllobacteriaceae</taxon>
        <taxon>Mesorhizobium</taxon>
    </lineage>
</organism>
<dbReference type="Pfam" id="PF00903">
    <property type="entry name" value="Glyoxalase"/>
    <property type="match status" value="1"/>
</dbReference>
<keyword evidence="3" id="KW-1185">Reference proteome</keyword>
<dbReference type="InterPro" id="IPR029068">
    <property type="entry name" value="Glyas_Bleomycin-R_OHBP_Dase"/>
</dbReference>
<dbReference type="Proteomes" id="UP001201701">
    <property type="component" value="Unassembled WGS sequence"/>
</dbReference>
<evidence type="ECO:0000259" key="1">
    <source>
        <dbReference type="PROSITE" id="PS51819"/>
    </source>
</evidence>
<accession>A0ABS9QGB9</accession>
<gene>
    <name evidence="2" type="ORF">L4923_12695</name>
</gene>